<dbReference type="STRING" id="27342.A0A0H2RFF2"/>
<evidence type="ECO:0000256" key="4">
    <source>
        <dbReference type="SAM" id="MobiDB-lite"/>
    </source>
</evidence>
<dbReference type="Pfam" id="PF00172">
    <property type="entry name" value="Zn_clus"/>
    <property type="match status" value="1"/>
</dbReference>
<dbReference type="SMART" id="SM00906">
    <property type="entry name" value="Fungal_trans"/>
    <property type="match status" value="1"/>
</dbReference>
<evidence type="ECO:0000256" key="2">
    <source>
        <dbReference type="ARBA" id="ARBA00022723"/>
    </source>
</evidence>
<proteinExistence type="predicted"/>
<dbReference type="GO" id="GO:0003677">
    <property type="term" value="F:DNA binding"/>
    <property type="evidence" value="ECO:0007669"/>
    <property type="project" value="InterPro"/>
</dbReference>
<evidence type="ECO:0000256" key="1">
    <source>
        <dbReference type="ARBA" id="ARBA00004123"/>
    </source>
</evidence>
<dbReference type="GO" id="GO:0005634">
    <property type="term" value="C:nucleus"/>
    <property type="evidence" value="ECO:0007669"/>
    <property type="project" value="UniProtKB-SubCell"/>
</dbReference>
<evidence type="ECO:0000313" key="6">
    <source>
        <dbReference type="EMBL" id="KLO08278.1"/>
    </source>
</evidence>
<dbReference type="PROSITE" id="PS00463">
    <property type="entry name" value="ZN2_CY6_FUNGAL_1"/>
    <property type="match status" value="1"/>
</dbReference>
<feature type="domain" description="Zn(2)-C6 fungal-type" evidence="5">
    <location>
        <begin position="41"/>
        <end position="70"/>
    </location>
</feature>
<comment type="subcellular location">
    <subcellularLocation>
        <location evidence="1">Nucleus</location>
    </subcellularLocation>
</comment>
<keyword evidence="7" id="KW-1185">Reference proteome</keyword>
<dbReference type="SUPFAM" id="SSF57701">
    <property type="entry name" value="Zn2/Cys6 DNA-binding domain"/>
    <property type="match status" value="1"/>
</dbReference>
<dbReference type="Pfam" id="PF04082">
    <property type="entry name" value="Fungal_trans"/>
    <property type="match status" value="1"/>
</dbReference>
<dbReference type="InterPro" id="IPR007219">
    <property type="entry name" value="XnlR_reg_dom"/>
</dbReference>
<dbReference type="InterPro" id="IPR036864">
    <property type="entry name" value="Zn2-C6_fun-type_DNA-bd_sf"/>
</dbReference>
<dbReference type="AlphaFoldDB" id="A0A0H2RFF2"/>
<dbReference type="OrthoDB" id="4934715at2759"/>
<dbReference type="Proteomes" id="UP000053477">
    <property type="component" value="Unassembled WGS sequence"/>
</dbReference>
<dbReference type="GO" id="GO:0000981">
    <property type="term" value="F:DNA-binding transcription factor activity, RNA polymerase II-specific"/>
    <property type="evidence" value="ECO:0007669"/>
    <property type="project" value="InterPro"/>
</dbReference>
<dbReference type="GO" id="GO:0006351">
    <property type="term" value="P:DNA-templated transcription"/>
    <property type="evidence" value="ECO:0007669"/>
    <property type="project" value="InterPro"/>
</dbReference>
<organism evidence="6 7">
    <name type="scientific">Schizopora paradoxa</name>
    <dbReference type="NCBI Taxonomy" id="27342"/>
    <lineage>
        <taxon>Eukaryota</taxon>
        <taxon>Fungi</taxon>
        <taxon>Dikarya</taxon>
        <taxon>Basidiomycota</taxon>
        <taxon>Agaricomycotina</taxon>
        <taxon>Agaricomycetes</taxon>
        <taxon>Hymenochaetales</taxon>
        <taxon>Schizoporaceae</taxon>
        <taxon>Schizopora</taxon>
    </lineage>
</organism>
<protein>
    <recommendedName>
        <fullName evidence="5">Zn(2)-C6 fungal-type domain-containing protein</fullName>
    </recommendedName>
</protein>
<dbReference type="PROSITE" id="PS50048">
    <property type="entry name" value="ZN2_CY6_FUNGAL_2"/>
    <property type="match status" value="1"/>
</dbReference>
<evidence type="ECO:0000256" key="3">
    <source>
        <dbReference type="ARBA" id="ARBA00023242"/>
    </source>
</evidence>
<sequence>MVKAEMNQTPSASSSSAKRRKTDDIEQNGAKKKPRTRVSYSCGECHRRKQKCDRQVPCSHCIARKVPELCKAYTPGKSDQDIHARLSRLEQIIEVALPQYASSPASPSIANAQTGRTTESGGSPPPDDEDGSQGEDADVDPENNKWYARGDSSRRPAMLDQLQQLGPHAAAHRDAYMVFRATAAIDSGQTDNESDSPMLLQKTEPTAADTLESLIRDCGLSENKPSELLEELPNKEYTETLIDHYFHSVNWTRYPISEEEFRASYASLLRGGVGSDPKDVRFLPLFFVVLAISVRLSPDRIGGNAQERRLKSMRFYWSSRRALLIAAAIQPDSLEMVLTRLLSARYLTFDRRITECWSQLGAAVCTAQALGLHRDPSTMRLEPSQVEYRRRIWAYLYHGDRSYALVLGRPYSIQDEYSTTQPPLNIEDLSSLPSDPDTPPLPAVPLTNPTRMTFVILRHGLAYLIGKIVHFFQRVRIQNHYSDVLGLDEQLQRFIDTLPPHFSFNPDTSLDGEDGYDYIPIHRYLLTTEILFVRISLHRPYFLRRLDSDRFTRSRQAVFNAALQDFEVRQAFRKRYPKEVLQTVSNAYREFQTAMISGIYLVLDRDGKDAKAMHAILDSFLKDHENRSDIDVTTRRELNIIEMLKKHALQREHRSSSRPTQSPASLDHSRDAQAKLLLNLQEPRNPLLDNQNLPSNAFSSTPALLPSYNNPLAMTVPPTSTRPIPFIGPMLPPAHQSPWQRMQNDIPATSRHSPSGSGSGEEDMSAQLMLDQWYSAVTNPPMLSDGFVNGTLANGEYASYPGVMGDVSWMNAPHVTNGDTSLQGGLEGADYSYWLTLVNQLHGRGPVQ</sequence>
<gene>
    <name evidence="6" type="ORF">SCHPADRAFT_1001072</name>
</gene>
<dbReference type="CDD" id="cd12148">
    <property type="entry name" value="fungal_TF_MHR"/>
    <property type="match status" value="1"/>
</dbReference>
<dbReference type="InterPro" id="IPR050613">
    <property type="entry name" value="Sec_Metabolite_Reg"/>
</dbReference>
<feature type="compositionally biased region" description="Acidic residues" evidence="4">
    <location>
        <begin position="126"/>
        <end position="141"/>
    </location>
</feature>
<dbReference type="Gene3D" id="4.10.240.10">
    <property type="entry name" value="Zn(2)-C6 fungal-type DNA-binding domain"/>
    <property type="match status" value="1"/>
</dbReference>
<dbReference type="CDD" id="cd00067">
    <property type="entry name" value="GAL4"/>
    <property type="match status" value="1"/>
</dbReference>
<feature type="region of interest" description="Disordered" evidence="4">
    <location>
        <begin position="103"/>
        <end position="152"/>
    </location>
</feature>
<evidence type="ECO:0000313" key="7">
    <source>
        <dbReference type="Proteomes" id="UP000053477"/>
    </source>
</evidence>
<feature type="region of interest" description="Disordered" evidence="4">
    <location>
        <begin position="648"/>
        <end position="668"/>
    </location>
</feature>
<dbReference type="InterPro" id="IPR001138">
    <property type="entry name" value="Zn2Cys6_DnaBD"/>
</dbReference>
<dbReference type="SMART" id="SM00066">
    <property type="entry name" value="GAL4"/>
    <property type="match status" value="1"/>
</dbReference>
<dbReference type="PANTHER" id="PTHR31001">
    <property type="entry name" value="UNCHARACTERIZED TRANSCRIPTIONAL REGULATORY PROTEIN"/>
    <property type="match status" value="1"/>
</dbReference>
<dbReference type="PANTHER" id="PTHR31001:SF87">
    <property type="entry name" value="COL-21"/>
    <property type="match status" value="1"/>
</dbReference>
<feature type="compositionally biased region" description="Low complexity" evidence="4">
    <location>
        <begin position="103"/>
        <end position="112"/>
    </location>
</feature>
<name>A0A0H2RFF2_9AGAM</name>
<feature type="region of interest" description="Disordered" evidence="4">
    <location>
        <begin position="1"/>
        <end position="48"/>
    </location>
</feature>
<keyword evidence="2" id="KW-0479">Metal-binding</keyword>
<feature type="compositionally biased region" description="Polar residues" evidence="4">
    <location>
        <begin position="1"/>
        <end position="10"/>
    </location>
</feature>
<evidence type="ECO:0000259" key="5">
    <source>
        <dbReference type="PROSITE" id="PS50048"/>
    </source>
</evidence>
<dbReference type="GO" id="GO:0008270">
    <property type="term" value="F:zinc ion binding"/>
    <property type="evidence" value="ECO:0007669"/>
    <property type="project" value="InterPro"/>
</dbReference>
<reference evidence="6 7" key="1">
    <citation type="submission" date="2015-04" db="EMBL/GenBank/DDBJ databases">
        <title>Complete genome sequence of Schizopora paradoxa KUC8140, a cosmopolitan wood degrader in East Asia.</title>
        <authorList>
            <consortium name="DOE Joint Genome Institute"/>
            <person name="Min B."/>
            <person name="Park H."/>
            <person name="Jang Y."/>
            <person name="Kim J.-J."/>
            <person name="Kim K.H."/>
            <person name="Pangilinan J."/>
            <person name="Lipzen A."/>
            <person name="Riley R."/>
            <person name="Grigoriev I.V."/>
            <person name="Spatafora J.W."/>
            <person name="Choi I.-G."/>
        </authorList>
    </citation>
    <scope>NUCLEOTIDE SEQUENCE [LARGE SCALE GENOMIC DNA]</scope>
    <source>
        <strain evidence="6 7">KUC8140</strain>
    </source>
</reference>
<keyword evidence="3" id="KW-0539">Nucleus</keyword>
<accession>A0A0H2RFF2</accession>
<dbReference type="InParanoid" id="A0A0H2RFF2"/>
<dbReference type="EMBL" id="KQ086098">
    <property type="protein sequence ID" value="KLO08278.1"/>
    <property type="molecule type" value="Genomic_DNA"/>
</dbReference>